<feature type="region of interest" description="Disordered" evidence="7">
    <location>
        <begin position="1"/>
        <end position="54"/>
    </location>
</feature>
<protein>
    <submittedName>
        <fullName evidence="9">ATPase</fullName>
    </submittedName>
</protein>
<keyword evidence="3" id="KW-1003">Cell membrane</keyword>
<evidence type="ECO:0000313" key="9">
    <source>
        <dbReference type="EMBL" id="NHO64509.1"/>
    </source>
</evidence>
<evidence type="ECO:0000256" key="4">
    <source>
        <dbReference type="ARBA" id="ARBA00022692"/>
    </source>
</evidence>
<evidence type="ECO:0000256" key="5">
    <source>
        <dbReference type="ARBA" id="ARBA00022989"/>
    </source>
</evidence>
<evidence type="ECO:0000256" key="7">
    <source>
        <dbReference type="SAM" id="MobiDB-lite"/>
    </source>
</evidence>
<feature type="transmembrane region" description="Helical" evidence="8">
    <location>
        <begin position="139"/>
        <end position="158"/>
    </location>
</feature>
<dbReference type="EMBL" id="JAAONZ010000002">
    <property type="protein sequence ID" value="NHO64509.1"/>
    <property type="molecule type" value="Genomic_DNA"/>
</dbReference>
<accession>A0A9E5MJ51</accession>
<evidence type="ECO:0000256" key="3">
    <source>
        <dbReference type="ARBA" id="ARBA00022475"/>
    </source>
</evidence>
<dbReference type="AlphaFoldDB" id="A0A9E5MJ51"/>
<dbReference type="PANTHER" id="PTHR34184">
    <property type="entry name" value="UPF0718 PROTEIN YCGR"/>
    <property type="match status" value="1"/>
</dbReference>
<feature type="compositionally biased region" description="Basic and acidic residues" evidence="7">
    <location>
        <begin position="35"/>
        <end position="48"/>
    </location>
</feature>
<feature type="transmembrane region" description="Helical" evidence="8">
    <location>
        <begin position="209"/>
        <end position="231"/>
    </location>
</feature>
<organism evidence="9 10">
    <name type="scientific">Pseudomaricurvus hydrocarbonicus</name>
    <dbReference type="NCBI Taxonomy" id="1470433"/>
    <lineage>
        <taxon>Bacteria</taxon>
        <taxon>Pseudomonadati</taxon>
        <taxon>Pseudomonadota</taxon>
        <taxon>Gammaproteobacteria</taxon>
        <taxon>Cellvibrionales</taxon>
        <taxon>Cellvibrionaceae</taxon>
        <taxon>Pseudomaricurvus</taxon>
    </lineage>
</organism>
<evidence type="ECO:0000256" key="8">
    <source>
        <dbReference type="SAM" id="Phobius"/>
    </source>
</evidence>
<feature type="compositionally biased region" description="Basic and acidic residues" evidence="7">
    <location>
        <begin position="1"/>
        <end position="12"/>
    </location>
</feature>
<sequence length="427" mass="45429">MDCHDVKDDKTTGTEPSAPDCCASARQEPSAEYEPSARQEPSAEHEAGYRPVTAGAGAESAASVSAAACCGSSPSEPVKATTSCCDSEDSQGKSSFDWLLWGSLSGVLVMYLLHATGIDADMPAWLHTMSHGVYDLMNTMWWGVVAAAVFVGLLSRIPQAMVTAVLGQGGNLRGVWRATMAGLLMDLCSHGILMVGMQLYQRGASLGQVMAFLIASPWNSLSLTIILVALIGLPWTLAFIALSMVIAVISGCIFDLLVKRGTLPGNPASTDLPDGYKLWPECKAALAKVEWKLSLLTDILWDGIRGSRMVIRWLLFGVLLATTLRSFVALEDFQTWFGPTALGLIVTLVAATIIEVCSEGSTPIAADLLTRAGAPGNSFAFLMTGVSTDYTEVMVLKDTTRSWKVALFLPLVTVPQVVVVASILNGF</sequence>
<evidence type="ECO:0000256" key="2">
    <source>
        <dbReference type="ARBA" id="ARBA00006386"/>
    </source>
</evidence>
<reference evidence="9" key="1">
    <citation type="submission" date="2020-03" db="EMBL/GenBank/DDBJ databases">
        <authorList>
            <person name="Guo F."/>
        </authorList>
    </citation>
    <scope>NUCLEOTIDE SEQUENCE</scope>
    <source>
        <strain evidence="9">JCM 30134</strain>
    </source>
</reference>
<comment type="subcellular location">
    <subcellularLocation>
        <location evidence="1">Cell membrane</location>
        <topology evidence="1">Multi-pass membrane protein</topology>
    </subcellularLocation>
</comment>
<dbReference type="GO" id="GO:0005886">
    <property type="term" value="C:plasma membrane"/>
    <property type="evidence" value="ECO:0007669"/>
    <property type="project" value="UniProtKB-SubCell"/>
</dbReference>
<keyword evidence="5 8" id="KW-1133">Transmembrane helix</keyword>
<dbReference type="Proteomes" id="UP000787472">
    <property type="component" value="Unassembled WGS sequence"/>
</dbReference>
<dbReference type="Pfam" id="PF03773">
    <property type="entry name" value="ArsP_1"/>
    <property type="match status" value="1"/>
</dbReference>
<dbReference type="InterPro" id="IPR005524">
    <property type="entry name" value="DUF318"/>
</dbReference>
<dbReference type="RefSeq" id="WP_167181622.1">
    <property type="nucleotide sequence ID" value="NZ_JAAONZ010000002.1"/>
</dbReference>
<feature type="transmembrane region" description="Helical" evidence="8">
    <location>
        <begin position="98"/>
        <end position="118"/>
    </location>
</feature>
<evidence type="ECO:0000313" key="10">
    <source>
        <dbReference type="Proteomes" id="UP000787472"/>
    </source>
</evidence>
<feature type="transmembrane region" description="Helical" evidence="8">
    <location>
        <begin position="237"/>
        <end position="258"/>
    </location>
</feature>
<evidence type="ECO:0000256" key="1">
    <source>
        <dbReference type="ARBA" id="ARBA00004651"/>
    </source>
</evidence>
<keyword evidence="4 8" id="KW-0812">Transmembrane</keyword>
<comment type="similarity">
    <text evidence="2">Belongs to the UPF0718 family.</text>
</comment>
<keyword evidence="10" id="KW-1185">Reference proteome</keyword>
<keyword evidence="6 8" id="KW-0472">Membrane</keyword>
<feature type="transmembrane region" description="Helical" evidence="8">
    <location>
        <begin position="310"/>
        <end position="330"/>
    </location>
</feature>
<evidence type="ECO:0000256" key="6">
    <source>
        <dbReference type="ARBA" id="ARBA00023136"/>
    </source>
</evidence>
<dbReference type="InterPro" id="IPR052923">
    <property type="entry name" value="UPF0718"/>
</dbReference>
<name>A0A9E5MJ51_9GAMM</name>
<dbReference type="PANTHER" id="PTHR34184:SF4">
    <property type="entry name" value="UPF0718 PROTEIN YCGR"/>
    <property type="match status" value="1"/>
</dbReference>
<proteinExistence type="inferred from homology"/>
<feature type="transmembrane region" description="Helical" evidence="8">
    <location>
        <begin position="336"/>
        <end position="354"/>
    </location>
</feature>
<gene>
    <name evidence="9" type="ORF">G8770_02980</name>
</gene>
<comment type="caution">
    <text evidence="9">The sequence shown here is derived from an EMBL/GenBank/DDBJ whole genome shotgun (WGS) entry which is preliminary data.</text>
</comment>
<feature type="transmembrane region" description="Helical" evidence="8">
    <location>
        <begin position="405"/>
        <end position="424"/>
    </location>
</feature>